<reference evidence="2" key="1">
    <citation type="submission" date="2020-11" db="EMBL/GenBank/DDBJ databases">
        <authorList>
            <person name="Whiteford S."/>
        </authorList>
    </citation>
    <scope>NUCLEOTIDE SEQUENCE</scope>
</reference>
<dbReference type="Proteomes" id="UP000653454">
    <property type="component" value="Unassembled WGS sequence"/>
</dbReference>
<accession>A0A8S4D6R2</accession>
<organism evidence="2 3">
    <name type="scientific">Plutella xylostella</name>
    <name type="common">Diamondback moth</name>
    <name type="synonym">Plutella maculipennis</name>
    <dbReference type="NCBI Taxonomy" id="51655"/>
    <lineage>
        <taxon>Eukaryota</taxon>
        <taxon>Metazoa</taxon>
        <taxon>Ecdysozoa</taxon>
        <taxon>Arthropoda</taxon>
        <taxon>Hexapoda</taxon>
        <taxon>Insecta</taxon>
        <taxon>Pterygota</taxon>
        <taxon>Neoptera</taxon>
        <taxon>Endopterygota</taxon>
        <taxon>Lepidoptera</taxon>
        <taxon>Glossata</taxon>
        <taxon>Ditrysia</taxon>
        <taxon>Yponomeutoidea</taxon>
        <taxon>Plutellidae</taxon>
        <taxon>Plutella</taxon>
    </lineage>
</organism>
<dbReference type="AlphaFoldDB" id="A0A8S4D6R2"/>
<feature type="compositionally biased region" description="Basic and acidic residues" evidence="1">
    <location>
        <begin position="1"/>
        <end position="10"/>
    </location>
</feature>
<feature type="non-terminal residue" evidence="2">
    <location>
        <position position="1"/>
    </location>
</feature>
<sequence>MEAREGRDDAPVCQPPTGSLEQDKRRIPMTPQATLPPALPVFLESGCELLPKSSAFSCSTMARPRILWGPDRQILLSTKSTRPILFSSNSRFPRSPTWRSSSFGWPWFFWRVRVYFR</sequence>
<evidence type="ECO:0000313" key="2">
    <source>
        <dbReference type="EMBL" id="CAG9095825.1"/>
    </source>
</evidence>
<evidence type="ECO:0000313" key="3">
    <source>
        <dbReference type="Proteomes" id="UP000653454"/>
    </source>
</evidence>
<dbReference type="EMBL" id="CAJHNJ030000004">
    <property type="protein sequence ID" value="CAG9095825.1"/>
    <property type="molecule type" value="Genomic_DNA"/>
</dbReference>
<feature type="region of interest" description="Disordered" evidence="1">
    <location>
        <begin position="1"/>
        <end position="23"/>
    </location>
</feature>
<comment type="caution">
    <text evidence="2">The sequence shown here is derived from an EMBL/GenBank/DDBJ whole genome shotgun (WGS) entry which is preliminary data.</text>
</comment>
<evidence type="ECO:0000256" key="1">
    <source>
        <dbReference type="SAM" id="MobiDB-lite"/>
    </source>
</evidence>
<name>A0A8S4D6R2_PLUXY</name>
<protein>
    <submittedName>
        <fullName evidence="2">(diamondback moth) hypothetical protein</fullName>
    </submittedName>
</protein>
<proteinExistence type="predicted"/>
<gene>
    <name evidence="2" type="ORF">PLXY2_LOCUS1654</name>
</gene>
<keyword evidence="3" id="KW-1185">Reference proteome</keyword>